<dbReference type="Proteomes" id="UP001369082">
    <property type="component" value="Unassembled WGS sequence"/>
</dbReference>
<keyword evidence="1" id="KW-0732">Signal</keyword>
<protein>
    <submittedName>
        <fullName evidence="6">DUF4105 domain-containing protein</fullName>
    </submittedName>
</protein>
<proteinExistence type="predicted"/>
<sequence>MNKLIIFILCLVSHSLFANSSFPLKSIAKENYWLQLGHYHSNFFGGWESEVDEDSFFIASDGKTNPAAELQATLDAFNGKNLTEQQKQTFICQFPARFTWLKSKVDNHWGELNCPELQEWKTVIDPEGITLVFPTAFMNNPSSMFGHTLLRIDAKDQTRNKELVAFAVNFAADPDPEDNAAMYAFNGLVGSYPGRYSLMPYYRKVREYNDLESRDIWEYKLNLDDKEVEKVLLHLWELQSVYFDYFFIDENCSYQLLSLLQLARENLDLTASFNMHAIPADTVAVLRENGLLQDPNYRPAFGTKLFHYSEQLSDQDLAIARKFTIGETPDISERSESDQAAILEIAYEWLNYDFYNKGLDRKVVAPRSTKLLIARSKLKVSSPYTQPEKPAISPELGHASSRLGLSTTFSNEYDYNTSLSYRLAYHDLLDKSAGYIPGAQISFFDVEASIKDSGHTRLEQLYLIDAIAIPADNRIFDSWSWNIQVGFDRQPDLIKQSNRFFTQGGYGKTIGNPNTLQAYALGSIEVNGGDITDNRIVFGLGSKLGAIWQVNPDHKAMLTGNIIYLADTDVNYHYNADLDWNWSLSRNWALRGKLRYQQWHVEDAVAKLSLFHYF</sequence>
<dbReference type="InterPro" id="IPR057162">
    <property type="entry name" value="DUF7840"/>
</dbReference>
<organism evidence="6 7">
    <name type="scientific">Psychromonas aquatilis</name>
    <dbReference type="NCBI Taxonomy" id="2005072"/>
    <lineage>
        <taxon>Bacteria</taxon>
        <taxon>Pseudomonadati</taxon>
        <taxon>Pseudomonadota</taxon>
        <taxon>Gammaproteobacteria</taxon>
        <taxon>Alteromonadales</taxon>
        <taxon>Psychromonadaceae</taxon>
        <taxon>Psychromonas</taxon>
    </lineage>
</organism>
<keyword evidence="7" id="KW-1185">Reference proteome</keyword>
<feature type="chain" id="PRO_5047260681" evidence="1">
    <location>
        <begin position="19"/>
        <end position="614"/>
    </location>
</feature>
<dbReference type="InterPro" id="IPR025178">
    <property type="entry name" value="Lnb_N"/>
</dbReference>
<feature type="domain" description="Lnb N-terminal periplasmic" evidence="2">
    <location>
        <begin position="117"/>
        <end position="287"/>
    </location>
</feature>
<feature type="domain" description="DUF7843" evidence="5">
    <location>
        <begin position="26"/>
        <end position="103"/>
    </location>
</feature>
<dbReference type="EMBL" id="JBAKAZ010000076">
    <property type="protein sequence ID" value="MEL0630687.1"/>
    <property type="molecule type" value="Genomic_DNA"/>
</dbReference>
<feature type="domain" description="DUF7842" evidence="4">
    <location>
        <begin position="297"/>
        <end position="382"/>
    </location>
</feature>
<dbReference type="Pfam" id="PF25222">
    <property type="entry name" value="DUF7840"/>
    <property type="match status" value="1"/>
</dbReference>
<accession>A0ABU9GTM7</accession>
<name>A0ABU9GTM7_9GAMM</name>
<dbReference type="InterPro" id="IPR057165">
    <property type="entry name" value="DUF7843"/>
</dbReference>
<evidence type="ECO:0000259" key="5">
    <source>
        <dbReference type="Pfam" id="PF25225"/>
    </source>
</evidence>
<evidence type="ECO:0000259" key="2">
    <source>
        <dbReference type="Pfam" id="PF13387"/>
    </source>
</evidence>
<gene>
    <name evidence="6" type="ORF">V6256_13825</name>
</gene>
<dbReference type="Pfam" id="PF13387">
    <property type="entry name" value="Lnb_N"/>
    <property type="match status" value="1"/>
</dbReference>
<feature type="domain" description="DUF7840" evidence="3">
    <location>
        <begin position="392"/>
        <end position="613"/>
    </location>
</feature>
<evidence type="ECO:0000313" key="6">
    <source>
        <dbReference type="EMBL" id="MEL0630687.1"/>
    </source>
</evidence>
<dbReference type="Pfam" id="PF25224">
    <property type="entry name" value="DUF7842"/>
    <property type="match status" value="1"/>
</dbReference>
<evidence type="ECO:0000256" key="1">
    <source>
        <dbReference type="SAM" id="SignalP"/>
    </source>
</evidence>
<dbReference type="RefSeq" id="WP_341598814.1">
    <property type="nucleotide sequence ID" value="NZ_JBAKAZ010000076.1"/>
</dbReference>
<evidence type="ECO:0000313" key="7">
    <source>
        <dbReference type="Proteomes" id="UP001369082"/>
    </source>
</evidence>
<dbReference type="InterPro" id="IPR057164">
    <property type="entry name" value="DUF7842"/>
</dbReference>
<comment type="caution">
    <text evidence="6">The sequence shown here is derived from an EMBL/GenBank/DDBJ whole genome shotgun (WGS) entry which is preliminary data.</text>
</comment>
<feature type="signal peptide" evidence="1">
    <location>
        <begin position="1"/>
        <end position="18"/>
    </location>
</feature>
<reference evidence="6 7" key="1">
    <citation type="submission" date="2024-02" db="EMBL/GenBank/DDBJ databases">
        <title>Bacteria isolated from the canopy kelp, Nereocystis luetkeana.</title>
        <authorList>
            <person name="Pfister C.A."/>
            <person name="Younker I.T."/>
            <person name="Light S.H."/>
        </authorList>
    </citation>
    <scope>NUCLEOTIDE SEQUENCE [LARGE SCALE GENOMIC DNA]</scope>
    <source>
        <strain evidence="6 7">TI.1.05</strain>
    </source>
</reference>
<evidence type="ECO:0000259" key="4">
    <source>
        <dbReference type="Pfam" id="PF25224"/>
    </source>
</evidence>
<dbReference type="Pfam" id="PF25225">
    <property type="entry name" value="DUF7843"/>
    <property type="match status" value="1"/>
</dbReference>
<evidence type="ECO:0000259" key="3">
    <source>
        <dbReference type="Pfam" id="PF25222"/>
    </source>
</evidence>